<name>A0AAD7S750_9TELE</name>
<evidence type="ECO:0000313" key="1">
    <source>
        <dbReference type="EMBL" id="KAJ8397217.1"/>
    </source>
</evidence>
<evidence type="ECO:0000313" key="2">
    <source>
        <dbReference type="Proteomes" id="UP001221898"/>
    </source>
</evidence>
<comment type="caution">
    <text evidence="1">The sequence shown here is derived from an EMBL/GenBank/DDBJ whole genome shotgun (WGS) entry which is preliminary data.</text>
</comment>
<organism evidence="1 2">
    <name type="scientific">Aldrovandia affinis</name>
    <dbReference type="NCBI Taxonomy" id="143900"/>
    <lineage>
        <taxon>Eukaryota</taxon>
        <taxon>Metazoa</taxon>
        <taxon>Chordata</taxon>
        <taxon>Craniata</taxon>
        <taxon>Vertebrata</taxon>
        <taxon>Euteleostomi</taxon>
        <taxon>Actinopterygii</taxon>
        <taxon>Neopterygii</taxon>
        <taxon>Teleostei</taxon>
        <taxon>Notacanthiformes</taxon>
        <taxon>Halosauridae</taxon>
        <taxon>Aldrovandia</taxon>
    </lineage>
</organism>
<gene>
    <name evidence="1" type="ORF">AAFF_G00440510</name>
</gene>
<reference evidence="1" key="1">
    <citation type="journal article" date="2023" name="Science">
        <title>Genome structures resolve the early diversification of teleost fishes.</title>
        <authorList>
            <person name="Parey E."/>
            <person name="Louis A."/>
            <person name="Montfort J."/>
            <person name="Bouchez O."/>
            <person name="Roques C."/>
            <person name="Iampietro C."/>
            <person name="Lluch J."/>
            <person name="Castinel A."/>
            <person name="Donnadieu C."/>
            <person name="Desvignes T."/>
            <person name="Floi Bucao C."/>
            <person name="Jouanno E."/>
            <person name="Wen M."/>
            <person name="Mejri S."/>
            <person name="Dirks R."/>
            <person name="Jansen H."/>
            <person name="Henkel C."/>
            <person name="Chen W.J."/>
            <person name="Zahm M."/>
            <person name="Cabau C."/>
            <person name="Klopp C."/>
            <person name="Thompson A.W."/>
            <person name="Robinson-Rechavi M."/>
            <person name="Braasch I."/>
            <person name="Lecointre G."/>
            <person name="Bobe J."/>
            <person name="Postlethwait J.H."/>
            <person name="Berthelot C."/>
            <person name="Roest Crollius H."/>
            <person name="Guiguen Y."/>
        </authorList>
    </citation>
    <scope>NUCLEOTIDE SEQUENCE</scope>
    <source>
        <strain evidence="1">NC1722</strain>
    </source>
</reference>
<dbReference type="AlphaFoldDB" id="A0AAD7S750"/>
<keyword evidence="2" id="KW-1185">Reference proteome</keyword>
<proteinExistence type="predicted"/>
<accession>A0AAD7S750</accession>
<sequence>MPNLLSYSKANAYTRVRIFISPTRRMKRKVKAAGVGNKQSRSRLGIAQSAEGVITIYCLAALSHIDHRAQRVITQACCLLFTNGLSSLRAPSPPCPDLRLRSAACSHRYGSL</sequence>
<dbReference type="EMBL" id="JAINUG010000099">
    <property type="protein sequence ID" value="KAJ8397217.1"/>
    <property type="molecule type" value="Genomic_DNA"/>
</dbReference>
<protein>
    <submittedName>
        <fullName evidence="1">Uncharacterized protein</fullName>
    </submittedName>
</protein>
<dbReference type="Proteomes" id="UP001221898">
    <property type="component" value="Unassembled WGS sequence"/>
</dbReference>